<evidence type="ECO:0000256" key="1">
    <source>
        <dbReference type="ARBA" id="ARBA00022441"/>
    </source>
</evidence>
<sequence length="414" mass="46834">MEKKEVVGGKEFLSLSSEQVVKLISNERHPVSSEEISGRNHELRRYGLVTCTQTPARKCYGYKTMRQEVVGGKEFLSLSSEQVVKLISIERLPVSSEEIVFECVIRWVTYDLGSRRCILPQLLEYKIIIMKVIIIYLRHYIQSTQKSLSRKASRIHPDMAKKYDSVILVVGGIESETSNNLEWLDPRPDQWHFGPELITDRCQNSLVVINDNFVFDVGASAIDLAPLRTVYVLDLSSELPCWQQCNDMLVERQFLGVGVINNNIYAVGGYNQSRHAVDTVECYNPSMDMWSPVANLRVCRFCACVEVLNGVLYAVGGHDGSDHLSSVEAYTPSTEVWTSISDILMPQKYAEVALDGLLYVVGGINENSIYDSVECYNPNTNTWAMVTAKWNITRIMPGVVTINRPLHFTTYEHL</sequence>
<dbReference type="SMART" id="SM00612">
    <property type="entry name" value="Kelch"/>
    <property type="match status" value="4"/>
</dbReference>
<dbReference type="Gene3D" id="2.120.10.80">
    <property type="entry name" value="Kelch-type beta propeller"/>
    <property type="match status" value="1"/>
</dbReference>
<reference evidence="4" key="1">
    <citation type="submission" date="2010-06" db="EMBL/GenBank/DDBJ databases">
        <authorList>
            <person name="Jiang H."/>
            <person name="Abraham K."/>
            <person name="Ali S."/>
            <person name="Alsbrooks S.L."/>
            <person name="Anim B.N."/>
            <person name="Anosike U.S."/>
            <person name="Attaway T."/>
            <person name="Bandaranaike D.P."/>
            <person name="Battles P.K."/>
            <person name="Bell S.N."/>
            <person name="Bell A.V."/>
            <person name="Beltran B."/>
            <person name="Bickham C."/>
            <person name="Bustamante Y."/>
            <person name="Caleb T."/>
            <person name="Canada A."/>
            <person name="Cardenas V."/>
            <person name="Carter K."/>
            <person name="Chacko J."/>
            <person name="Chandrabose M.N."/>
            <person name="Chavez D."/>
            <person name="Chavez A."/>
            <person name="Chen L."/>
            <person name="Chu H.-S."/>
            <person name="Claassen K.J."/>
            <person name="Cockrell R."/>
            <person name="Collins M."/>
            <person name="Cooper J.A."/>
            <person name="Cree A."/>
            <person name="Curry S.M."/>
            <person name="Da Y."/>
            <person name="Dao M.D."/>
            <person name="Das B."/>
            <person name="Davila M.-L."/>
            <person name="Davy-Carroll L."/>
            <person name="Denson S."/>
            <person name="Dinh H."/>
            <person name="Ebong V.E."/>
            <person name="Edwards J.R."/>
            <person name="Egan A."/>
            <person name="El-Daye J."/>
            <person name="Escobedo L."/>
            <person name="Fernandez S."/>
            <person name="Fernando P.R."/>
            <person name="Flagg N."/>
            <person name="Forbes L.D."/>
            <person name="Fowler R.G."/>
            <person name="Fu Q."/>
            <person name="Gabisi R.A."/>
            <person name="Ganer J."/>
            <person name="Garbino Pronczuk A."/>
            <person name="Garcia R.M."/>
            <person name="Garner T."/>
            <person name="Garrett T.E."/>
            <person name="Gonzalez D.A."/>
            <person name="Hamid H."/>
            <person name="Hawkins E.S."/>
            <person name="Hirani K."/>
            <person name="Hogues M.E."/>
            <person name="Hollins B."/>
            <person name="Hsiao C.-H."/>
            <person name="Jabil R."/>
            <person name="James M.L."/>
            <person name="Jhangiani S.N."/>
            <person name="Johnson B."/>
            <person name="Johnson Q."/>
            <person name="Joshi V."/>
            <person name="Kalu J.B."/>
            <person name="Kam C."/>
            <person name="Kashfia A."/>
            <person name="Keebler J."/>
            <person name="Kisamo H."/>
            <person name="Kovar C.L."/>
            <person name="Lago L.A."/>
            <person name="Lai C.-Y."/>
            <person name="Laidlaw J."/>
            <person name="Lara F."/>
            <person name="Le T.-K."/>
            <person name="Lee S.L."/>
            <person name="Legall F.H."/>
            <person name="Lemon S.J."/>
            <person name="Lewis L.R."/>
            <person name="Li B."/>
            <person name="Liu Y."/>
            <person name="Liu Y.-S."/>
            <person name="Lopez J."/>
            <person name="Lozado R.J."/>
            <person name="Lu J."/>
            <person name="Madu R.C."/>
            <person name="Maheshwari M."/>
            <person name="Maheshwari R."/>
            <person name="Malloy K."/>
            <person name="Martinez E."/>
            <person name="Mathew T."/>
            <person name="Mercado I.C."/>
            <person name="Mercado C."/>
            <person name="Meyer B."/>
            <person name="Montgomery K."/>
            <person name="Morgan M.B."/>
            <person name="Munidasa M."/>
            <person name="Nazareth L.V."/>
            <person name="Nelson J."/>
            <person name="Ng B.M."/>
            <person name="Nguyen N.B."/>
            <person name="Nguyen P.Q."/>
            <person name="Nguyen T."/>
            <person name="Obregon M."/>
            <person name="Okwuonu G.O."/>
            <person name="Onwere C.G."/>
            <person name="Orozco G."/>
            <person name="Parra A."/>
            <person name="Patel S."/>
            <person name="Patil S."/>
            <person name="Perez A."/>
            <person name="Perez Y."/>
            <person name="Pham C."/>
            <person name="Primus E.L."/>
            <person name="Pu L.-L."/>
            <person name="Puazo M."/>
            <person name="Qin X."/>
            <person name="Quiroz J.B."/>
            <person name="Reese J."/>
            <person name="Richards S."/>
            <person name="Rives C.M."/>
            <person name="Robberts R."/>
            <person name="Ruiz S.J."/>
            <person name="Ruiz M.J."/>
            <person name="Santibanez J."/>
            <person name="Schneider B.W."/>
            <person name="Sisson I."/>
            <person name="Smith M."/>
            <person name="Sodergren E."/>
            <person name="Song X.-Z."/>
            <person name="Song B.B."/>
            <person name="Summersgill H."/>
            <person name="Thelus R."/>
            <person name="Thornton R.D."/>
            <person name="Trejos Z.Y."/>
            <person name="Usmani K."/>
            <person name="Vattathil S."/>
            <person name="Villasana D."/>
            <person name="Walker D.L."/>
            <person name="Wang S."/>
            <person name="Wang K."/>
            <person name="White C.S."/>
            <person name="Williams A.C."/>
            <person name="Williamson J."/>
            <person name="Wilson K."/>
            <person name="Woghiren I.O."/>
            <person name="Woodworth J.R."/>
            <person name="Worley K.C."/>
            <person name="Wright R.A."/>
            <person name="Wu W."/>
            <person name="Young L."/>
            <person name="Zhang L."/>
            <person name="Zhang J."/>
            <person name="Zhu Y."/>
            <person name="Muzny D.M."/>
            <person name="Weinstock G."/>
            <person name="Gibbs R.A."/>
        </authorList>
    </citation>
    <scope>NUCLEOTIDE SEQUENCE [LARGE SCALE GENOMIC DNA]</scope>
    <source>
        <strain evidence="4">LSR1</strain>
    </source>
</reference>
<name>A0A8R2NTD8_ACYPI</name>
<dbReference type="InterPro" id="IPR015915">
    <property type="entry name" value="Kelch-typ_b-propeller"/>
</dbReference>
<dbReference type="Proteomes" id="UP000007819">
    <property type="component" value="Chromosome A2"/>
</dbReference>
<dbReference type="Pfam" id="PF07707">
    <property type="entry name" value="BACK"/>
    <property type="match status" value="1"/>
</dbReference>
<dbReference type="EnsemblMetazoa" id="XM_029489882.1">
    <property type="protein sequence ID" value="XP_029345742.1"/>
    <property type="gene ID" value="LOC100575592"/>
</dbReference>
<dbReference type="PANTHER" id="PTHR45632">
    <property type="entry name" value="LD33804P"/>
    <property type="match status" value="1"/>
</dbReference>
<feature type="domain" description="BACK" evidence="2">
    <location>
        <begin position="42"/>
        <end position="138"/>
    </location>
</feature>
<accession>A0A8R2NTD8</accession>
<dbReference type="Pfam" id="PF24681">
    <property type="entry name" value="Kelch_KLHDC2_KLHL20_DRC7"/>
    <property type="match status" value="1"/>
</dbReference>
<dbReference type="RefSeq" id="XP_029345742.1">
    <property type="nucleotide sequence ID" value="XM_029489882.1"/>
</dbReference>
<dbReference type="Gene3D" id="1.25.40.420">
    <property type="match status" value="1"/>
</dbReference>
<keyword evidence="1" id="KW-0880">Kelch repeat</keyword>
<dbReference type="InterPro" id="IPR011705">
    <property type="entry name" value="BACK"/>
</dbReference>
<evidence type="ECO:0000313" key="4">
    <source>
        <dbReference type="Proteomes" id="UP000007819"/>
    </source>
</evidence>
<dbReference type="SMART" id="SM00875">
    <property type="entry name" value="BACK"/>
    <property type="match status" value="1"/>
</dbReference>
<dbReference type="GeneID" id="100575592"/>
<protein>
    <recommendedName>
        <fullName evidence="2">BACK domain-containing protein</fullName>
    </recommendedName>
</protein>
<proteinExistence type="predicted"/>
<dbReference type="InterPro" id="IPR006652">
    <property type="entry name" value="Kelch_1"/>
</dbReference>
<evidence type="ECO:0000259" key="2">
    <source>
        <dbReference type="SMART" id="SM00875"/>
    </source>
</evidence>
<dbReference type="AlphaFoldDB" id="A0A8R2NTD8"/>
<dbReference type="SUPFAM" id="SSF117281">
    <property type="entry name" value="Kelch motif"/>
    <property type="match status" value="1"/>
</dbReference>
<dbReference type="PANTHER" id="PTHR45632:SF30">
    <property type="entry name" value="BTB DOMAIN-CONTAINING PROTEIN"/>
    <property type="match status" value="1"/>
</dbReference>
<organism evidence="3 4">
    <name type="scientific">Acyrthosiphon pisum</name>
    <name type="common">Pea aphid</name>
    <dbReference type="NCBI Taxonomy" id="7029"/>
    <lineage>
        <taxon>Eukaryota</taxon>
        <taxon>Metazoa</taxon>
        <taxon>Ecdysozoa</taxon>
        <taxon>Arthropoda</taxon>
        <taxon>Hexapoda</taxon>
        <taxon>Insecta</taxon>
        <taxon>Pterygota</taxon>
        <taxon>Neoptera</taxon>
        <taxon>Paraneoptera</taxon>
        <taxon>Hemiptera</taxon>
        <taxon>Sternorrhyncha</taxon>
        <taxon>Aphidomorpha</taxon>
        <taxon>Aphidoidea</taxon>
        <taxon>Aphididae</taxon>
        <taxon>Macrosiphini</taxon>
        <taxon>Acyrthosiphon</taxon>
    </lineage>
</organism>
<reference evidence="3" key="2">
    <citation type="submission" date="2022-06" db="UniProtKB">
        <authorList>
            <consortium name="EnsemblMetazoa"/>
        </authorList>
    </citation>
    <scope>IDENTIFICATION</scope>
</reference>
<evidence type="ECO:0000313" key="3">
    <source>
        <dbReference type="EnsemblMetazoa" id="XP_029345742.1"/>
    </source>
</evidence>
<keyword evidence="4" id="KW-1185">Reference proteome</keyword>
<dbReference type="OrthoDB" id="45365at2759"/>
<dbReference type="KEGG" id="api:100575592"/>